<dbReference type="PANTHER" id="PTHR30461">
    <property type="entry name" value="DNA-INVERTASE FROM LAMBDOID PROPHAGE"/>
    <property type="match status" value="1"/>
</dbReference>
<feature type="domain" description="Resolvase/invertase-type recombinase catalytic" evidence="3">
    <location>
        <begin position="1"/>
        <end position="144"/>
    </location>
</feature>
<proteinExistence type="predicted"/>
<gene>
    <name evidence="4" type="primary">hin_4</name>
    <name evidence="4" type="ORF">HG66A1_62350</name>
</gene>
<organism evidence="4 5">
    <name type="scientific">Gimesia chilikensis</name>
    <dbReference type="NCBI Taxonomy" id="2605989"/>
    <lineage>
        <taxon>Bacteria</taxon>
        <taxon>Pseudomonadati</taxon>
        <taxon>Planctomycetota</taxon>
        <taxon>Planctomycetia</taxon>
        <taxon>Planctomycetales</taxon>
        <taxon>Planctomycetaceae</taxon>
        <taxon>Gimesia</taxon>
    </lineage>
</organism>
<protein>
    <submittedName>
        <fullName evidence="4">DNA-invertase hin</fullName>
    </submittedName>
</protein>
<dbReference type="OrthoDB" id="266184at2"/>
<dbReference type="GO" id="GO:0000150">
    <property type="term" value="F:DNA strand exchange activity"/>
    <property type="evidence" value="ECO:0007669"/>
    <property type="project" value="InterPro"/>
</dbReference>
<evidence type="ECO:0000256" key="1">
    <source>
        <dbReference type="ARBA" id="ARBA00023125"/>
    </source>
</evidence>
<evidence type="ECO:0000313" key="5">
    <source>
        <dbReference type="Proteomes" id="UP000320421"/>
    </source>
</evidence>
<dbReference type="InterPro" id="IPR006119">
    <property type="entry name" value="Resolv_N"/>
</dbReference>
<dbReference type="InterPro" id="IPR036162">
    <property type="entry name" value="Resolvase-like_N_sf"/>
</dbReference>
<dbReference type="Proteomes" id="UP000320421">
    <property type="component" value="Chromosome"/>
</dbReference>
<reference evidence="4 5" key="1">
    <citation type="submission" date="2019-02" db="EMBL/GenBank/DDBJ databases">
        <title>Deep-cultivation of Planctomycetes and their phenomic and genomic characterization uncovers novel biology.</title>
        <authorList>
            <person name="Wiegand S."/>
            <person name="Jogler M."/>
            <person name="Boedeker C."/>
            <person name="Pinto D."/>
            <person name="Vollmers J."/>
            <person name="Rivas-Marin E."/>
            <person name="Kohn T."/>
            <person name="Peeters S.H."/>
            <person name="Heuer A."/>
            <person name="Rast P."/>
            <person name="Oberbeckmann S."/>
            <person name="Bunk B."/>
            <person name="Jeske O."/>
            <person name="Meyerdierks A."/>
            <person name="Storesund J.E."/>
            <person name="Kallscheuer N."/>
            <person name="Luecker S."/>
            <person name="Lage O.M."/>
            <person name="Pohl T."/>
            <person name="Merkel B.J."/>
            <person name="Hornburger P."/>
            <person name="Mueller R.-W."/>
            <person name="Bruemmer F."/>
            <person name="Labrenz M."/>
            <person name="Spormann A.M."/>
            <person name="Op den Camp H."/>
            <person name="Overmann J."/>
            <person name="Amann R."/>
            <person name="Jetten M.S.M."/>
            <person name="Mascher T."/>
            <person name="Medema M.H."/>
            <person name="Devos D.P."/>
            <person name="Kaster A.-K."/>
            <person name="Ovreas L."/>
            <person name="Rohde M."/>
            <person name="Galperin M.Y."/>
            <person name="Jogler C."/>
        </authorList>
    </citation>
    <scope>NUCLEOTIDE SEQUENCE [LARGE SCALE GENOMIC DNA]</scope>
    <source>
        <strain evidence="4 5">HG66A1</strain>
    </source>
</reference>
<dbReference type="SUPFAM" id="SSF53041">
    <property type="entry name" value="Resolvase-like"/>
    <property type="match status" value="1"/>
</dbReference>
<dbReference type="Pfam" id="PF00239">
    <property type="entry name" value="Resolvase"/>
    <property type="match status" value="1"/>
</dbReference>
<dbReference type="GO" id="GO:0003677">
    <property type="term" value="F:DNA binding"/>
    <property type="evidence" value="ECO:0007669"/>
    <property type="project" value="UniProtKB-KW"/>
</dbReference>
<evidence type="ECO:0000256" key="2">
    <source>
        <dbReference type="ARBA" id="ARBA00023172"/>
    </source>
</evidence>
<dbReference type="Gene3D" id="3.40.50.1390">
    <property type="entry name" value="Resolvase, N-terminal catalytic domain"/>
    <property type="match status" value="1"/>
</dbReference>
<keyword evidence="2" id="KW-0233">DNA recombination</keyword>
<dbReference type="InterPro" id="IPR050639">
    <property type="entry name" value="SSR_resolvase"/>
</dbReference>
<accession>A0A517PYF3</accession>
<evidence type="ECO:0000313" key="4">
    <source>
        <dbReference type="EMBL" id="QDT24403.1"/>
    </source>
</evidence>
<dbReference type="Gene3D" id="1.10.10.60">
    <property type="entry name" value="Homeodomain-like"/>
    <property type="match status" value="1"/>
</dbReference>
<dbReference type="AlphaFoldDB" id="A0A517PYF3"/>
<dbReference type="RefSeq" id="WP_145193068.1">
    <property type="nucleotide sequence ID" value="NZ_CP036266.1"/>
</dbReference>
<keyword evidence="5" id="KW-1185">Reference proteome</keyword>
<dbReference type="CDD" id="cd03768">
    <property type="entry name" value="SR_ResInv"/>
    <property type="match status" value="1"/>
</dbReference>
<name>A0A517PYF3_9PLAN</name>
<dbReference type="EMBL" id="CP036266">
    <property type="protein sequence ID" value="QDT24403.1"/>
    <property type="molecule type" value="Genomic_DNA"/>
</dbReference>
<dbReference type="PROSITE" id="PS51736">
    <property type="entry name" value="RECOMBINASES_3"/>
    <property type="match status" value="1"/>
</dbReference>
<keyword evidence="1" id="KW-0238">DNA-binding</keyword>
<dbReference type="PANTHER" id="PTHR30461:SF2">
    <property type="entry name" value="SERINE RECOMBINASE PINE-RELATED"/>
    <property type="match status" value="1"/>
</dbReference>
<dbReference type="SMART" id="SM00857">
    <property type="entry name" value="Resolvase"/>
    <property type="match status" value="1"/>
</dbReference>
<sequence>MIACYCRCSTAKQKTDSQEAEIRKWIAANGFDENHIEWYIDYESGKTLKRPEFQRLQEDIFNGTIKTVVCWKLDRLSRRLKDGVTLLADWCERGIKVVVITQMIELNGAVGRMIAAVMLGLAEIELEYRQERQQAGIEVAKKKGVYTGRKRGTYKAKPERAQELRSRGLKIDEIATALGTSKRTVLRYLKA</sequence>
<evidence type="ECO:0000259" key="3">
    <source>
        <dbReference type="PROSITE" id="PS51736"/>
    </source>
</evidence>